<evidence type="ECO:0000256" key="1">
    <source>
        <dbReference type="PROSITE-ProRule" id="PRU00221"/>
    </source>
</evidence>
<evidence type="ECO:0000313" key="3">
    <source>
        <dbReference type="EMBL" id="EPQ50208.1"/>
    </source>
</evidence>
<keyword evidence="1" id="KW-0853">WD repeat</keyword>
<keyword evidence="2" id="KW-0472">Membrane</keyword>
<feature type="repeat" description="WD" evidence="1">
    <location>
        <begin position="109"/>
        <end position="150"/>
    </location>
</feature>
<dbReference type="InterPro" id="IPR001680">
    <property type="entry name" value="WD40_rpt"/>
</dbReference>
<dbReference type="SUPFAM" id="SSF50978">
    <property type="entry name" value="WD40 repeat-like"/>
    <property type="match status" value="1"/>
</dbReference>
<reference evidence="3 4" key="1">
    <citation type="journal article" date="2012" name="Science">
        <title>The Paleozoic origin of enzymatic lignin decomposition reconstructed from 31 fungal genomes.</title>
        <authorList>
            <person name="Floudas D."/>
            <person name="Binder M."/>
            <person name="Riley R."/>
            <person name="Barry K."/>
            <person name="Blanchette R.A."/>
            <person name="Henrissat B."/>
            <person name="Martinez A.T."/>
            <person name="Otillar R."/>
            <person name="Spatafora J.W."/>
            <person name="Yadav J.S."/>
            <person name="Aerts A."/>
            <person name="Benoit I."/>
            <person name="Boyd A."/>
            <person name="Carlson A."/>
            <person name="Copeland A."/>
            <person name="Coutinho P.M."/>
            <person name="de Vries R.P."/>
            <person name="Ferreira P."/>
            <person name="Findley K."/>
            <person name="Foster B."/>
            <person name="Gaskell J."/>
            <person name="Glotzer D."/>
            <person name="Gorecki P."/>
            <person name="Heitman J."/>
            <person name="Hesse C."/>
            <person name="Hori C."/>
            <person name="Igarashi K."/>
            <person name="Jurgens J.A."/>
            <person name="Kallen N."/>
            <person name="Kersten P."/>
            <person name="Kohler A."/>
            <person name="Kuees U."/>
            <person name="Kumar T.K.A."/>
            <person name="Kuo A."/>
            <person name="LaButti K."/>
            <person name="Larrondo L.F."/>
            <person name="Lindquist E."/>
            <person name="Ling A."/>
            <person name="Lombard V."/>
            <person name="Lucas S."/>
            <person name="Lundell T."/>
            <person name="Martin R."/>
            <person name="McLaughlin D.J."/>
            <person name="Morgenstern I."/>
            <person name="Morin E."/>
            <person name="Murat C."/>
            <person name="Nagy L.G."/>
            <person name="Nolan M."/>
            <person name="Ohm R.A."/>
            <person name="Patyshakuliyeva A."/>
            <person name="Rokas A."/>
            <person name="Ruiz-Duenas F.J."/>
            <person name="Sabat G."/>
            <person name="Salamov A."/>
            <person name="Samejima M."/>
            <person name="Schmutz J."/>
            <person name="Slot J.C."/>
            <person name="St John F."/>
            <person name="Stenlid J."/>
            <person name="Sun H."/>
            <person name="Sun S."/>
            <person name="Syed K."/>
            <person name="Tsang A."/>
            <person name="Wiebenga A."/>
            <person name="Young D."/>
            <person name="Pisabarro A."/>
            <person name="Eastwood D.C."/>
            <person name="Martin F."/>
            <person name="Cullen D."/>
            <person name="Grigoriev I.V."/>
            <person name="Hibbett D.S."/>
        </authorList>
    </citation>
    <scope>NUCLEOTIDE SEQUENCE [LARGE SCALE GENOMIC DNA]</scope>
    <source>
        <strain evidence="3 4">ATCC 11539</strain>
    </source>
</reference>
<dbReference type="RefSeq" id="XP_007871337.1">
    <property type="nucleotide sequence ID" value="XM_007873146.1"/>
</dbReference>
<sequence>MFKVSWLFDFSTPVRLVAPRVERSPIFALAISPSAKFLASGGEYGVQLWSLKDYAPIATPITSGLRGPTSSIAWLEREIGETLVYGTALGWLGCWRQNSTEFKELCAHRTGEGCEIASLATDAGTCRIASAARDGSIQVWTFNAEESLISLFSVRLDRTTPICVAFKDNTTKDIFVFGIYDGERFVLRGNDGKILSRETTNIMMGRVAVSSKRRQYVLDNGMDGFDVRDLENNAHVVRLPTDRVKVSRPKQVAFANDDTLVVGGSDHGVIYVFDRTTGIVLDKYTHSKGGLVQTIATHDIGDDIIIAGATSGEGSDPYISLWRYKVPRTARSALLGNVVATAYSLARFLRVLLVAVAYLWDIIGFIGIFCSLFPVWQTV</sequence>
<dbReference type="PROSITE" id="PS50082">
    <property type="entry name" value="WD_REPEATS_2"/>
    <property type="match status" value="1"/>
</dbReference>
<evidence type="ECO:0000313" key="4">
    <source>
        <dbReference type="Proteomes" id="UP000030669"/>
    </source>
</evidence>
<evidence type="ECO:0000256" key="2">
    <source>
        <dbReference type="SAM" id="Phobius"/>
    </source>
</evidence>
<keyword evidence="2" id="KW-1133">Transmembrane helix</keyword>
<dbReference type="EMBL" id="KB469326">
    <property type="protein sequence ID" value="EPQ50208.1"/>
    <property type="molecule type" value="Genomic_DNA"/>
</dbReference>
<dbReference type="GeneID" id="19302936"/>
<dbReference type="OrthoDB" id="2654453at2759"/>
<dbReference type="OMA" id="HAVVFCL"/>
<dbReference type="STRING" id="670483.S7PS39"/>
<proteinExistence type="predicted"/>
<accession>S7PS39</accession>
<dbReference type="eggNOG" id="ENOG502SQZG">
    <property type="taxonomic scope" value="Eukaryota"/>
</dbReference>
<name>S7PS39_GLOTA</name>
<dbReference type="KEGG" id="gtr:GLOTRDRAFT_134157"/>
<protein>
    <submittedName>
        <fullName evidence="3">WD40 repeat-like protein</fullName>
    </submittedName>
</protein>
<feature type="transmembrane region" description="Helical" evidence="2">
    <location>
        <begin position="351"/>
        <end position="376"/>
    </location>
</feature>
<keyword evidence="4" id="KW-1185">Reference proteome</keyword>
<gene>
    <name evidence="3" type="ORF">GLOTRDRAFT_134157</name>
</gene>
<dbReference type="Gene3D" id="2.130.10.10">
    <property type="entry name" value="YVTN repeat-like/Quinoprotein amine dehydrogenase"/>
    <property type="match status" value="2"/>
</dbReference>
<dbReference type="InterPro" id="IPR036322">
    <property type="entry name" value="WD40_repeat_dom_sf"/>
</dbReference>
<dbReference type="Proteomes" id="UP000030669">
    <property type="component" value="Unassembled WGS sequence"/>
</dbReference>
<dbReference type="SMART" id="SM00320">
    <property type="entry name" value="WD40"/>
    <property type="match status" value="4"/>
</dbReference>
<dbReference type="HOGENOM" id="CLU_051389_0_0_1"/>
<keyword evidence="2" id="KW-0812">Transmembrane</keyword>
<dbReference type="AlphaFoldDB" id="S7PS39"/>
<dbReference type="InterPro" id="IPR015943">
    <property type="entry name" value="WD40/YVTN_repeat-like_dom_sf"/>
</dbReference>
<organism evidence="3 4">
    <name type="scientific">Gloeophyllum trabeum (strain ATCC 11539 / FP-39264 / Madison 617)</name>
    <name type="common">Brown rot fungus</name>
    <dbReference type="NCBI Taxonomy" id="670483"/>
    <lineage>
        <taxon>Eukaryota</taxon>
        <taxon>Fungi</taxon>
        <taxon>Dikarya</taxon>
        <taxon>Basidiomycota</taxon>
        <taxon>Agaricomycotina</taxon>
        <taxon>Agaricomycetes</taxon>
        <taxon>Gloeophyllales</taxon>
        <taxon>Gloeophyllaceae</taxon>
        <taxon>Gloeophyllum</taxon>
    </lineage>
</organism>